<dbReference type="Gene3D" id="3.40.50.2000">
    <property type="entry name" value="Glycogen Phosphorylase B"/>
    <property type="match status" value="2"/>
</dbReference>
<dbReference type="PANTHER" id="PTHR12526">
    <property type="entry name" value="GLYCOSYLTRANSFERASE"/>
    <property type="match status" value="1"/>
</dbReference>
<sequence length="368" mass="40328">MKVLYVVPPSTHFAGMERVVHDLACGLATRYRGRIEVSVLYCHRYVELPESLPYEVLFEEAGSLRAFPRKVARQLGRDRYDVVVIAQFEPTVLVWLLHRLARGKSRFVMHLHGNPKVEGRTSRRARLAFSLFNLLVPRMDKVIAVSPALARYLASRTGHADVADYLPNPVRQFGEVVRTAGSSGPVRFLTIGRLARQKGHDVLIEAFAQLIAQGIDAYLTIVGDGEERDVLATQIERLGLAGKVRLAGKIAYPAAELAEAECFVSASRWEGFGVAIVEAMSAGLPVIATDCDFGPTDLIDMPEKGEVVPAEDAGALAAAMADFAARARLRAEEPVRREAASFFRLDNVVAQHAAMLEGLAWRGDVARG</sequence>
<evidence type="ECO:0000313" key="3">
    <source>
        <dbReference type="EMBL" id="MCJ1962873.1"/>
    </source>
</evidence>
<evidence type="ECO:0000259" key="1">
    <source>
        <dbReference type="Pfam" id="PF00534"/>
    </source>
</evidence>
<evidence type="ECO:0000313" key="4">
    <source>
        <dbReference type="Proteomes" id="UP001162802"/>
    </source>
</evidence>
<dbReference type="InterPro" id="IPR001296">
    <property type="entry name" value="Glyco_trans_1"/>
</dbReference>
<dbReference type="InterPro" id="IPR028098">
    <property type="entry name" value="Glyco_trans_4-like_N"/>
</dbReference>
<dbReference type="CDD" id="cd03811">
    <property type="entry name" value="GT4_GT28_WabH-like"/>
    <property type="match status" value="1"/>
</dbReference>
<proteinExistence type="predicted"/>
<dbReference type="SUPFAM" id="SSF53756">
    <property type="entry name" value="UDP-Glycosyltransferase/glycogen phosphorylase"/>
    <property type="match status" value="1"/>
</dbReference>
<protein>
    <submittedName>
        <fullName evidence="3">Glycosyltransferase</fullName>
    </submittedName>
</protein>
<evidence type="ECO:0000259" key="2">
    <source>
        <dbReference type="Pfam" id="PF13439"/>
    </source>
</evidence>
<dbReference type="RefSeq" id="WP_243803161.1">
    <property type="nucleotide sequence ID" value="NZ_JALHAT010000068.1"/>
</dbReference>
<dbReference type="Pfam" id="PF00534">
    <property type="entry name" value="Glycos_transf_1"/>
    <property type="match status" value="1"/>
</dbReference>
<dbReference type="PANTHER" id="PTHR12526:SF630">
    <property type="entry name" value="GLYCOSYLTRANSFERASE"/>
    <property type="match status" value="1"/>
</dbReference>
<organism evidence="3 4">
    <name type="scientific">Novosphingobium mangrovi</name>
    <name type="common">ex Hu et al. 2023</name>
    <dbReference type="NCBI Taxonomy" id="2930094"/>
    <lineage>
        <taxon>Bacteria</taxon>
        <taxon>Pseudomonadati</taxon>
        <taxon>Pseudomonadota</taxon>
        <taxon>Alphaproteobacteria</taxon>
        <taxon>Sphingomonadales</taxon>
        <taxon>Sphingomonadaceae</taxon>
        <taxon>Novosphingobium</taxon>
    </lineage>
</organism>
<feature type="domain" description="Glycosyl transferase family 1" evidence="1">
    <location>
        <begin position="185"/>
        <end position="325"/>
    </location>
</feature>
<dbReference type="EMBL" id="JALHAT010000068">
    <property type="protein sequence ID" value="MCJ1962873.1"/>
    <property type="molecule type" value="Genomic_DNA"/>
</dbReference>
<keyword evidence="4" id="KW-1185">Reference proteome</keyword>
<feature type="domain" description="Glycosyltransferase subfamily 4-like N-terminal" evidence="2">
    <location>
        <begin position="15"/>
        <end position="170"/>
    </location>
</feature>
<accession>A0ABT0AI86</accession>
<dbReference type="Pfam" id="PF13439">
    <property type="entry name" value="Glyco_transf_4"/>
    <property type="match status" value="1"/>
</dbReference>
<dbReference type="Proteomes" id="UP001162802">
    <property type="component" value="Unassembled WGS sequence"/>
</dbReference>
<name>A0ABT0AI86_9SPHN</name>
<comment type="caution">
    <text evidence="3">The sequence shown here is derived from an EMBL/GenBank/DDBJ whole genome shotgun (WGS) entry which is preliminary data.</text>
</comment>
<gene>
    <name evidence="3" type="ORF">MTR65_19485</name>
</gene>
<reference evidence="3" key="1">
    <citation type="submission" date="2022-03" db="EMBL/GenBank/DDBJ databases">
        <title>Identification of a novel bacterium isolated from mangrove sediments.</title>
        <authorList>
            <person name="Pan X."/>
        </authorList>
    </citation>
    <scope>NUCLEOTIDE SEQUENCE</scope>
    <source>
        <strain evidence="3">B2637</strain>
    </source>
</reference>